<proteinExistence type="inferred from homology"/>
<dbReference type="Pfam" id="PF00501">
    <property type="entry name" value="AMP-binding"/>
    <property type="match status" value="1"/>
</dbReference>
<name>A0A7K1FEB8_9ACTN</name>
<dbReference type="SUPFAM" id="SSF56801">
    <property type="entry name" value="Acetyl-CoA synthetase-like"/>
    <property type="match status" value="1"/>
</dbReference>
<protein>
    <submittedName>
        <fullName evidence="5">AMP-binding protein</fullName>
    </submittedName>
</protein>
<dbReference type="PANTHER" id="PTHR43201:SF5">
    <property type="entry name" value="MEDIUM-CHAIN ACYL-COA LIGASE ACSF2, MITOCHONDRIAL"/>
    <property type="match status" value="1"/>
</dbReference>
<comment type="similarity">
    <text evidence="1">Belongs to the ATP-dependent AMP-binding enzyme family.</text>
</comment>
<dbReference type="PANTHER" id="PTHR43201">
    <property type="entry name" value="ACYL-COA SYNTHETASE"/>
    <property type="match status" value="1"/>
</dbReference>
<dbReference type="Gene3D" id="3.40.50.12780">
    <property type="entry name" value="N-terminal domain of ligase-like"/>
    <property type="match status" value="1"/>
</dbReference>
<dbReference type="Proteomes" id="UP000460221">
    <property type="component" value="Unassembled WGS sequence"/>
</dbReference>
<evidence type="ECO:0000313" key="6">
    <source>
        <dbReference type="Proteomes" id="UP000460221"/>
    </source>
</evidence>
<dbReference type="InterPro" id="IPR000873">
    <property type="entry name" value="AMP-dep_synth/lig_dom"/>
</dbReference>
<dbReference type="AlphaFoldDB" id="A0A7K1FEB8"/>
<dbReference type="InterPro" id="IPR025110">
    <property type="entry name" value="AMP-bd_C"/>
</dbReference>
<feature type="domain" description="AMP-dependent synthetase/ligase" evidence="3">
    <location>
        <begin position="33"/>
        <end position="395"/>
    </location>
</feature>
<feature type="domain" description="AMP-binding enzyme C-terminal" evidence="4">
    <location>
        <begin position="446"/>
        <end position="524"/>
    </location>
</feature>
<evidence type="ECO:0000259" key="3">
    <source>
        <dbReference type="Pfam" id="PF00501"/>
    </source>
</evidence>
<dbReference type="EMBL" id="WLYK01000001">
    <property type="protein sequence ID" value="MTD12426.1"/>
    <property type="molecule type" value="Genomic_DNA"/>
</dbReference>
<dbReference type="Gene3D" id="3.30.300.30">
    <property type="match status" value="1"/>
</dbReference>
<organism evidence="5 6">
    <name type="scientific">Nakamurella alba</name>
    <dbReference type="NCBI Taxonomy" id="2665158"/>
    <lineage>
        <taxon>Bacteria</taxon>
        <taxon>Bacillati</taxon>
        <taxon>Actinomycetota</taxon>
        <taxon>Actinomycetes</taxon>
        <taxon>Nakamurellales</taxon>
        <taxon>Nakamurellaceae</taxon>
        <taxon>Nakamurella</taxon>
    </lineage>
</organism>
<accession>A0A7K1FEB8</accession>
<dbReference type="InterPro" id="IPR042099">
    <property type="entry name" value="ANL_N_sf"/>
</dbReference>
<sequence>MTTPGLIHPAVPGADGAVGWEDEPDRLGSLLIRQAVRRPDDEYVSFGGERWTYRRFSGWVDAVAADLVGRGIGRGDRILIQVPNRLEALVLQLAAFRIGAVDVPVIPIYREHELRHILDDARPAAVAVAATVSSRTPPTEIDTILSSTDWAPRVRYVIGGDADGWVPFRDLPESVDDVDLPEPGRPDEPALILYTSGTTAKSKGAVLTARECLAHARNWVSTFQVRSDDVYLVGTPLSHLGGFNAAILLPLFTGARVVVLPHWRAIEAAEIAEQEAATVMLGAALFLSEMVDIYASGRFSDRPIRLYASAGSVTPPALIRRAADFGVTAGSCYGMTEAGTLSGFGPGDPLERRAELDGRIFPSMTVEAVDELRRVLPPFEEGELRVRGPQVMERYTDPAASARQLDDEGWFYTGDVGYVTDDGWLKMTGRLKDIINRGGEKFSAQEIELALVQHPDVLEVAVAGLPDERFGERVAAFLRLSDGVVWNGPQPLLDHLDALGFAKQKFPVTWRVLAEGLPRTASGKVRKNVLIDAGENDAALPPVNAEQKEAKDV</sequence>
<reference evidence="5 6" key="1">
    <citation type="submission" date="2019-11" db="EMBL/GenBank/DDBJ databases">
        <authorList>
            <person name="Jiang L.-Q."/>
        </authorList>
    </citation>
    <scope>NUCLEOTIDE SEQUENCE [LARGE SCALE GENOMIC DNA]</scope>
    <source>
        <strain evidence="5 6">YIM 132087</strain>
    </source>
</reference>
<dbReference type="InterPro" id="IPR045851">
    <property type="entry name" value="AMP-bd_C_sf"/>
</dbReference>
<dbReference type="Pfam" id="PF13193">
    <property type="entry name" value="AMP-binding_C"/>
    <property type="match status" value="1"/>
</dbReference>
<keyword evidence="2" id="KW-0436">Ligase</keyword>
<dbReference type="GO" id="GO:0006631">
    <property type="term" value="P:fatty acid metabolic process"/>
    <property type="evidence" value="ECO:0007669"/>
    <property type="project" value="TreeGrafter"/>
</dbReference>
<keyword evidence="6" id="KW-1185">Reference proteome</keyword>
<gene>
    <name evidence="5" type="ORF">GIS00_00520</name>
</gene>
<evidence type="ECO:0000256" key="1">
    <source>
        <dbReference type="ARBA" id="ARBA00006432"/>
    </source>
</evidence>
<comment type="caution">
    <text evidence="5">The sequence shown here is derived from an EMBL/GenBank/DDBJ whole genome shotgun (WGS) entry which is preliminary data.</text>
</comment>
<dbReference type="RefSeq" id="WP_154766497.1">
    <property type="nucleotide sequence ID" value="NZ_WLYK01000001.1"/>
</dbReference>
<evidence type="ECO:0000256" key="2">
    <source>
        <dbReference type="ARBA" id="ARBA00022598"/>
    </source>
</evidence>
<evidence type="ECO:0000313" key="5">
    <source>
        <dbReference type="EMBL" id="MTD12426.1"/>
    </source>
</evidence>
<dbReference type="GO" id="GO:0031956">
    <property type="term" value="F:medium-chain fatty acid-CoA ligase activity"/>
    <property type="evidence" value="ECO:0007669"/>
    <property type="project" value="TreeGrafter"/>
</dbReference>
<evidence type="ECO:0000259" key="4">
    <source>
        <dbReference type="Pfam" id="PF13193"/>
    </source>
</evidence>